<dbReference type="Pfam" id="PF08613">
    <property type="entry name" value="Cyclin"/>
    <property type="match status" value="1"/>
</dbReference>
<evidence type="ECO:0000313" key="6">
    <source>
        <dbReference type="Proteomes" id="UP000636800"/>
    </source>
</evidence>
<dbReference type="EMBL" id="JADCNL010000001">
    <property type="protein sequence ID" value="KAG0498468.1"/>
    <property type="molecule type" value="Genomic_DNA"/>
</dbReference>
<dbReference type="InterPro" id="IPR036915">
    <property type="entry name" value="Cyclin-like_sf"/>
</dbReference>
<keyword evidence="2" id="KW-0132">Cell division</keyword>
<dbReference type="Proteomes" id="UP000639772">
    <property type="component" value="Chromosome 1"/>
</dbReference>
<organism evidence="4 6">
    <name type="scientific">Vanilla planifolia</name>
    <name type="common">Vanilla</name>
    <dbReference type="NCBI Taxonomy" id="51239"/>
    <lineage>
        <taxon>Eukaryota</taxon>
        <taxon>Viridiplantae</taxon>
        <taxon>Streptophyta</taxon>
        <taxon>Embryophyta</taxon>
        <taxon>Tracheophyta</taxon>
        <taxon>Spermatophyta</taxon>
        <taxon>Magnoliopsida</taxon>
        <taxon>Liliopsida</taxon>
        <taxon>Asparagales</taxon>
        <taxon>Orchidaceae</taxon>
        <taxon>Vanilloideae</taxon>
        <taxon>Vanilleae</taxon>
        <taxon>Vanilla</taxon>
    </lineage>
</organism>
<dbReference type="OrthoDB" id="337735at2759"/>
<dbReference type="GO" id="GO:0051301">
    <property type="term" value="P:cell division"/>
    <property type="evidence" value="ECO:0007669"/>
    <property type="project" value="UniProtKB-KW"/>
</dbReference>
<comment type="similarity">
    <text evidence="1">Belongs to the cyclin family. Cyclin U/P subfamily.</text>
</comment>
<sequence length="209" mass="24271">MGSLPIETEELEQPEIFLSLGLTEPGKGVVEFPCILDLLSAALERTILKNEQKLRSRKVKETFTMFHGRRKPNIGIQDYIKRIFKYAKCSPSCFVLAYIYIERFLQQLDTYLTSLNVHRLLITSVTIAAKFIDDAYFNNAYYARVGGVTTIEMNRLELSFLCTLDFRLQVSLDSFRTYCAQLERDFTGQQIERIACRLQDWTKIEESNH</sequence>
<protein>
    <recommendedName>
        <fullName evidence="8">Cyclin</fullName>
    </recommendedName>
</protein>
<accession>A0A835S6W3</accession>
<evidence type="ECO:0008006" key="8">
    <source>
        <dbReference type="Google" id="ProtNLM"/>
    </source>
</evidence>
<evidence type="ECO:0000256" key="2">
    <source>
        <dbReference type="ARBA" id="ARBA00022618"/>
    </source>
</evidence>
<dbReference type="EMBL" id="JADCNM010000001">
    <property type="protein sequence ID" value="KAG0502687.1"/>
    <property type="molecule type" value="Genomic_DNA"/>
</dbReference>
<comment type="caution">
    <text evidence="4">The sequence shown here is derived from an EMBL/GenBank/DDBJ whole genome shotgun (WGS) entry which is preliminary data.</text>
</comment>
<dbReference type="SUPFAM" id="SSF47954">
    <property type="entry name" value="Cyclin-like"/>
    <property type="match status" value="1"/>
</dbReference>
<dbReference type="InterPro" id="IPR013922">
    <property type="entry name" value="Cyclin_PHO80-like"/>
</dbReference>
<keyword evidence="3" id="KW-0131">Cell cycle</keyword>
<evidence type="ECO:0000313" key="5">
    <source>
        <dbReference type="EMBL" id="KAG0502687.1"/>
    </source>
</evidence>
<dbReference type="AlphaFoldDB" id="A0A835S6W3"/>
<evidence type="ECO:0000256" key="3">
    <source>
        <dbReference type="ARBA" id="ARBA00023306"/>
    </source>
</evidence>
<dbReference type="GO" id="GO:0019901">
    <property type="term" value="F:protein kinase binding"/>
    <property type="evidence" value="ECO:0007669"/>
    <property type="project" value="InterPro"/>
</dbReference>
<evidence type="ECO:0000256" key="1">
    <source>
        <dbReference type="ARBA" id="ARBA00007215"/>
    </source>
</evidence>
<reference evidence="6 7" key="1">
    <citation type="journal article" date="2020" name="Nat. Food">
        <title>A phased Vanilla planifolia genome enables genetic improvement of flavour and production.</title>
        <authorList>
            <person name="Hasing T."/>
            <person name="Tang H."/>
            <person name="Brym M."/>
            <person name="Khazi F."/>
            <person name="Huang T."/>
            <person name="Chambers A.H."/>
        </authorList>
    </citation>
    <scope>NUCLEOTIDE SEQUENCE [LARGE SCALE GENOMIC DNA]</scope>
    <source>
        <tissue evidence="4">Leaf</tissue>
    </source>
</reference>
<evidence type="ECO:0000313" key="4">
    <source>
        <dbReference type="EMBL" id="KAG0498468.1"/>
    </source>
</evidence>
<dbReference type="Gene3D" id="1.10.472.10">
    <property type="entry name" value="Cyclin-like"/>
    <property type="match status" value="1"/>
</dbReference>
<dbReference type="PANTHER" id="PTHR15615:SF108">
    <property type="entry name" value="PROTEIN CNPPD1"/>
    <property type="match status" value="1"/>
</dbReference>
<keyword evidence="6" id="KW-1185">Reference proteome</keyword>
<evidence type="ECO:0000313" key="7">
    <source>
        <dbReference type="Proteomes" id="UP000639772"/>
    </source>
</evidence>
<name>A0A835S6W3_VANPL</name>
<proteinExistence type="inferred from homology"/>
<dbReference type="Proteomes" id="UP000636800">
    <property type="component" value="Chromosome 1"/>
</dbReference>
<gene>
    <name evidence="5" type="ORF">HPP92_002759</name>
    <name evidence="4" type="ORF">HPP92_003159</name>
</gene>
<dbReference type="PANTHER" id="PTHR15615">
    <property type="match status" value="1"/>
</dbReference>